<proteinExistence type="predicted"/>
<evidence type="ECO:0000313" key="2">
    <source>
        <dbReference type="WBParaSite" id="HNAJ_0000369001-mRNA-1"/>
    </source>
</evidence>
<protein>
    <submittedName>
        <fullName evidence="2">DBR1 domain-containing protein</fullName>
    </submittedName>
</protein>
<feature type="region of interest" description="Disordered" evidence="1">
    <location>
        <begin position="58"/>
        <end position="84"/>
    </location>
</feature>
<accession>A0A0R3T9F1</accession>
<name>A0A0R3T9F1_RODNA</name>
<dbReference type="AlphaFoldDB" id="A0A0R3T9F1"/>
<organism evidence="2">
    <name type="scientific">Rodentolepis nana</name>
    <name type="common">Dwarf tapeworm</name>
    <name type="synonym">Hymenolepis nana</name>
    <dbReference type="NCBI Taxonomy" id="102285"/>
    <lineage>
        <taxon>Eukaryota</taxon>
        <taxon>Metazoa</taxon>
        <taxon>Spiralia</taxon>
        <taxon>Lophotrochozoa</taxon>
        <taxon>Platyhelminthes</taxon>
        <taxon>Cestoda</taxon>
        <taxon>Eucestoda</taxon>
        <taxon>Cyclophyllidea</taxon>
        <taxon>Hymenolepididae</taxon>
        <taxon>Rodentolepis</taxon>
    </lineage>
</organism>
<sequence>LIDLAEKCVPTQSHQTSLEQGILVRNPLPRLAQIDLPWYDKEVMGSEDQYPLYDVATTKEEEQEHEKEKEQEEEEGTRRRDLRGTFEIKRLSDEKLEYGIEPEKTNSREFTLPHFLLNRSCESLEEEEEEPSSDSADSTIVDTEVAASATSPPITHRQWFKGLRSRLRRFFLCCNTIEEY</sequence>
<reference evidence="2" key="1">
    <citation type="submission" date="2017-02" db="UniProtKB">
        <authorList>
            <consortium name="WormBaseParasite"/>
        </authorList>
    </citation>
    <scope>IDENTIFICATION</scope>
</reference>
<evidence type="ECO:0000256" key="1">
    <source>
        <dbReference type="SAM" id="MobiDB-lite"/>
    </source>
</evidence>
<dbReference type="WBParaSite" id="HNAJ_0000369001-mRNA-1">
    <property type="protein sequence ID" value="HNAJ_0000369001-mRNA-1"/>
    <property type="gene ID" value="HNAJ_0000369001"/>
</dbReference>